<accession>A0ABY7T1L7</accession>
<evidence type="ECO:0000256" key="3">
    <source>
        <dbReference type="ARBA" id="ARBA00023015"/>
    </source>
</evidence>
<dbReference type="InterPro" id="IPR001867">
    <property type="entry name" value="OmpR/PhoB-type_DNA-bd"/>
</dbReference>
<evidence type="ECO:0000256" key="6">
    <source>
        <dbReference type="PROSITE-ProRule" id="PRU00169"/>
    </source>
</evidence>
<dbReference type="Pfam" id="PF00072">
    <property type="entry name" value="Response_reg"/>
    <property type="match status" value="1"/>
</dbReference>
<feature type="DNA-binding region" description="OmpR/PhoB-type" evidence="7">
    <location>
        <begin position="124"/>
        <end position="224"/>
    </location>
</feature>
<evidence type="ECO:0000313" key="11">
    <source>
        <dbReference type="Proteomes" id="UP001216139"/>
    </source>
</evidence>
<dbReference type="InterPro" id="IPR011006">
    <property type="entry name" value="CheY-like_superfamily"/>
</dbReference>
<dbReference type="InterPro" id="IPR001789">
    <property type="entry name" value="Sig_transdc_resp-reg_receiver"/>
</dbReference>
<dbReference type="Proteomes" id="UP001216139">
    <property type="component" value="Chromosome"/>
</dbReference>
<dbReference type="SMART" id="SM00862">
    <property type="entry name" value="Trans_reg_C"/>
    <property type="match status" value="1"/>
</dbReference>
<dbReference type="InterPro" id="IPR039420">
    <property type="entry name" value="WalR-like"/>
</dbReference>
<dbReference type="PANTHER" id="PTHR48111">
    <property type="entry name" value="REGULATOR OF RPOS"/>
    <property type="match status" value="1"/>
</dbReference>
<dbReference type="InterPro" id="IPR016032">
    <property type="entry name" value="Sig_transdc_resp-reg_C-effctor"/>
</dbReference>
<keyword evidence="11" id="KW-1185">Reference proteome</keyword>
<feature type="domain" description="OmpR/PhoB-type" evidence="9">
    <location>
        <begin position="124"/>
        <end position="224"/>
    </location>
</feature>
<evidence type="ECO:0000256" key="5">
    <source>
        <dbReference type="ARBA" id="ARBA00023163"/>
    </source>
</evidence>
<dbReference type="Pfam" id="PF00486">
    <property type="entry name" value="Trans_reg_C"/>
    <property type="match status" value="1"/>
</dbReference>
<sequence>MKILLIEDEPELLKSIGHYLSQNNFRCDQADNIRLAQAYLEINDYDCIVLDITFPLGSGFDVLKSFDSIGRHCGILIISAKDSLEDKLYGLELGADDYLTKPFHLPELAARLYAIQRRRFFGGNDILKLGELMVNIRDKYAKTQNGVIDLTRKEFDLLMYFISNKEKVVTKQSIVDHLWGEHASMTDNHDLIYVHIKNLRKKLVEKGCPDYISGVYGVGYRFSIDKSYQKI</sequence>
<feature type="domain" description="Response regulatory" evidence="8">
    <location>
        <begin position="2"/>
        <end position="116"/>
    </location>
</feature>
<evidence type="ECO:0000256" key="1">
    <source>
        <dbReference type="ARBA" id="ARBA00022553"/>
    </source>
</evidence>
<dbReference type="CDD" id="cd00383">
    <property type="entry name" value="trans_reg_C"/>
    <property type="match status" value="1"/>
</dbReference>
<dbReference type="Gene3D" id="1.10.10.10">
    <property type="entry name" value="Winged helix-like DNA-binding domain superfamily/Winged helix DNA-binding domain"/>
    <property type="match status" value="1"/>
</dbReference>
<evidence type="ECO:0000313" key="10">
    <source>
        <dbReference type="EMBL" id="WCT10340.1"/>
    </source>
</evidence>
<dbReference type="PROSITE" id="PS50110">
    <property type="entry name" value="RESPONSE_REGULATORY"/>
    <property type="match status" value="1"/>
</dbReference>
<evidence type="ECO:0000256" key="7">
    <source>
        <dbReference type="PROSITE-ProRule" id="PRU01091"/>
    </source>
</evidence>
<evidence type="ECO:0000259" key="9">
    <source>
        <dbReference type="PROSITE" id="PS51755"/>
    </source>
</evidence>
<dbReference type="SMART" id="SM00448">
    <property type="entry name" value="REC"/>
    <property type="match status" value="1"/>
</dbReference>
<dbReference type="PROSITE" id="PS51755">
    <property type="entry name" value="OMPR_PHOB"/>
    <property type="match status" value="1"/>
</dbReference>
<name>A0ABY7T1L7_9SPHI</name>
<reference evidence="10 11" key="1">
    <citation type="submission" date="2023-02" db="EMBL/GenBank/DDBJ databases">
        <title>Genome sequence of Mucilaginibacter jinjuensis strain KACC 16571.</title>
        <authorList>
            <person name="Kim S."/>
            <person name="Heo J."/>
            <person name="Kwon S.-W."/>
        </authorList>
    </citation>
    <scope>NUCLEOTIDE SEQUENCE [LARGE SCALE GENOMIC DNA]</scope>
    <source>
        <strain evidence="10 11">KACC 16571</strain>
    </source>
</reference>
<evidence type="ECO:0000256" key="4">
    <source>
        <dbReference type="ARBA" id="ARBA00023125"/>
    </source>
</evidence>
<keyword evidence="3" id="KW-0805">Transcription regulation</keyword>
<keyword evidence="4 7" id="KW-0238">DNA-binding</keyword>
<dbReference type="Gene3D" id="3.40.50.2300">
    <property type="match status" value="1"/>
</dbReference>
<protein>
    <submittedName>
        <fullName evidence="10">Response regulator transcription factor</fullName>
    </submittedName>
</protein>
<organism evidence="10 11">
    <name type="scientific">Mucilaginibacter jinjuensis</name>
    <dbReference type="NCBI Taxonomy" id="1176721"/>
    <lineage>
        <taxon>Bacteria</taxon>
        <taxon>Pseudomonadati</taxon>
        <taxon>Bacteroidota</taxon>
        <taxon>Sphingobacteriia</taxon>
        <taxon>Sphingobacteriales</taxon>
        <taxon>Sphingobacteriaceae</taxon>
        <taxon>Mucilaginibacter</taxon>
    </lineage>
</organism>
<dbReference type="SUPFAM" id="SSF46894">
    <property type="entry name" value="C-terminal effector domain of the bipartite response regulators"/>
    <property type="match status" value="1"/>
</dbReference>
<feature type="modified residue" description="4-aspartylphosphate" evidence="6">
    <location>
        <position position="51"/>
    </location>
</feature>
<dbReference type="RefSeq" id="WP_273628487.1">
    <property type="nucleotide sequence ID" value="NZ_CP117167.1"/>
</dbReference>
<evidence type="ECO:0000256" key="2">
    <source>
        <dbReference type="ARBA" id="ARBA00023012"/>
    </source>
</evidence>
<proteinExistence type="predicted"/>
<evidence type="ECO:0000259" key="8">
    <source>
        <dbReference type="PROSITE" id="PS50110"/>
    </source>
</evidence>
<keyword evidence="5" id="KW-0804">Transcription</keyword>
<dbReference type="SUPFAM" id="SSF52172">
    <property type="entry name" value="CheY-like"/>
    <property type="match status" value="1"/>
</dbReference>
<dbReference type="PANTHER" id="PTHR48111:SF22">
    <property type="entry name" value="REGULATOR OF RPOS"/>
    <property type="match status" value="1"/>
</dbReference>
<dbReference type="EMBL" id="CP117167">
    <property type="protein sequence ID" value="WCT10340.1"/>
    <property type="molecule type" value="Genomic_DNA"/>
</dbReference>
<dbReference type="Gene3D" id="6.10.250.690">
    <property type="match status" value="1"/>
</dbReference>
<dbReference type="InterPro" id="IPR036388">
    <property type="entry name" value="WH-like_DNA-bd_sf"/>
</dbReference>
<keyword evidence="2" id="KW-0902">Two-component regulatory system</keyword>
<gene>
    <name evidence="10" type="ORF">PQO05_16515</name>
</gene>
<keyword evidence="1 6" id="KW-0597">Phosphoprotein</keyword>